<organism evidence="1 2">
    <name type="scientific">Virgibacillus sediminis</name>
    <dbReference type="NCBI Taxonomy" id="202260"/>
    <lineage>
        <taxon>Bacteria</taxon>
        <taxon>Bacillati</taxon>
        <taxon>Bacillota</taxon>
        <taxon>Bacilli</taxon>
        <taxon>Bacillales</taxon>
        <taxon>Bacillaceae</taxon>
        <taxon>Virgibacillus</taxon>
    </lineage>
</organism>
<keyword evidence="2" id="KW-1185">Reference proteome</keyword>
<reference evidence="2" key="1">
    <citation type="journal article" date="2019" name="Int. J. Syst. Evol. Microbiol.">
        <title>The Global Catalogue of Microorganisms (GCM) 10K type strain sequencing project: providing services to taxonomists for standard genome sequencing and annotation.</title>
        <authorList>
            <consortium name="The Broad Institute Genomics Platform"/>
            <consortium name="The Broad Institute Genome Sequencing Center for Infectious Disease"/>
            <person name="Wu L."/>
            <person name="Ma J."/>
        </authorList>
    </citation>
    <scope>NUCLEOTIDE SEQUENCE [LARGE SCALE GENOMIC DNA]</scope>
    <source>
        <strain evidence="2">KCTC 13193</strain>
    </source>
</reference>
<evidence type="ECO:0000313" key="2">
    <source>
        <dbReference type="Proteomes" id="UP001595387"/>
    </source>
</evidence>
<protein>
    <submittedName>
        <fullName evidence="1">TIGR03826 family flagellar region protein</fullName>
    </submittedName>
</protein>
<dbReference type="Proteomes" id="UP001595387">
    <property type="component" value="Unassembled WGS sequence"/>
</dbReference>
<name>A0ABV7A2Y8_9BACI</name>
<sequence>MAELANCERCDSLFVGGIRKICPTCFEKEENAFQTVYLFLGRQENREATISQIVEATGVSDTLIIKFVKEKRLRPSKFPKLSYPCERCGEAIIGGTVCTGCSAELRRELASYEEMKAGSHKQDTLNEKSATYYVLSRKNKK</sequence>
<dbReference type="NCBIfam" id="TIGR03826">
    <property type="entry name" value="YvyF"/>
    <property type="match status" value="1"/>
</dbReference>
<evidence type="ECO:0000313" key="1">
    <source>
        <dbReference type="EMBL" id="MFC2947264.1"/>
    </source>
</evidence>
<keyword evidence="1" id="KW-0966">Cell projection</keyword>
<comment type="caution">
    <text evidence="1">The sequence shown here is derived from an EMBL/GenBank/DDBJ whole genome shotgun (WGS) entry which is preliminary data.</text>
</comment>
<accession>A0ABV7A2Y8</accession>
<dbReference type="RefSeq" id="WP_390302543.1">
    <property type="nucleotide sequence ID" value="NZ_JBHRRZ010000003.1"/>
</dbReference>
<dbReference type="InterPro" id="IPR022258">
    <property type="entry name" value="Flagellar_operon_YvyF"/>
</dbReference>
<keyword evidence="1" id="KW-0969">Cilium</keyword>
<gene>
    <name evidence="1" type="ORF">ACFODW_02645</name>
</gene>
<proteinExistence type="predicted"/>
<keyword evidence="1" id="KW-0282">Flagellum</keyword>
<dbReference type="EMBL" id="JBHRRZ010000003">
    <property type="protein sequence ID" value="MFC2947264.1"/>
    <property type="molecule type" value="Genomic_DNA"/>
</dbReference>